<evidence type="ECO:0000313" key="3">
    <source>
        <dbReference type="Proteomes" id="UP001372338"/>
    </source>
</evidence>
<dbReference type="EMBL" id="JAYWIO010000008">
    <property type="protein sequence ID" value="KAK7244010.1"/>
    <property type="molecule type" value="Genomic_DNA"/>
</dbReference>
<dbReference type="Proteomes" id="UP001372338">
    <property type="component" value="Unassembled WGS sequence"/>
</dbReference>
<evidence type="ECO:0000313" key="2">
    <source>
        <dbReference type="EMBL" id="KAK7244010.1"/>
    </source>
</evidence>
<organism evidence="2 3">
    <name type="scientific">Crotalaria pallida</name>
    <name type="common">Smooth rattlebox</name>
    <name type="synonym">Crotalaria striata</name>
    <dbReference type="NCBI Taxonomy" id="3830"/>
    <lineage>
        <taxon>Eukaryota</taxon>
        <taxon>Viridiplantae</taxon>
        <taxon>Streptophyta</taxon>
        <taxon>Embryophyta</taxon>
        <taxon>Tracheophyta</taxon>
        <taxon>Spermatophyta</taxon>
        <taxon>Magnoliopsida</taxon>
        <taxon>eudicotyledons</taxon>
        <taxon>Gunneridae</taxon>
        <taxon>Pentapetalae</taxon>
        <taxon>rosids</taxon>
        <taxon>fabids</taxon>
        <taxon>Fabales</taxon>
        <taxon>Fabaceae</taxon>
        <taxon>Papilionoideae</taxon>
        <taxon>50 kb inversion clade</taxon>
        <taxon>genistoids sensu lato</taxon>
        <taxon>core genistoids</taxon>
        <taxon>Crotalarieae</taxon>
        <taxon>Crotalaria</taxon>
    </lineage>
</organism>
<keyword evidence="3" id="KW-1185">Reference proteome</keyword>
<feature type="region of interest" description="Disordered" evidence="1">
    <location>
        <begin position="95"/>
        <end position="151"/>
    </location>
</feature>
<feature type="compositionally biased region" description="Basic and acidic residues" evidence="1">
    <location>
        <begin position="110"/>
        <end position="130"/>
    </location>
</feature>
<proteinExistence type="predicted"/>
<evidence type="ECO:0000256" key="1">
    <source>
        <dbReference type="SAM" id="MobiDB-lite"/>
    </source>
</evidence>
<accession>A0AAN9E0Q1</accession>
<feature type="compositionally biased region" description="Polar residues" evidence="1">
    <location>
        <begin position="141"/>
        <end position="151"/>
    </location>
</feature>
<name>A0AAN9E0Q1_CROPI</name>
<dbReference type="AlphaFoldDB" id="A0AAN9E0Q1"/>
<protein>
    <submittedName>
        <fullName evidence="2">Uncharacterized protein</fullName>
    </submittedName>
</protein>
<reference evidence="2 3" key="1">
    <citation type="submission" date="2024-01" db="EMBL/GenBank/DDBJ databases">
        <title>The genomes of 5 underutilized Papilionoideae crops provide insights into root nodulation and disease resistanc.</title>
        <authorList>
            <person name="Yuan L."/>
        </authorList>
    </citation>
    <scope>NUCLEOTIDE SEQUENCE [LARGE SCALE GENOMIC DNA]</scope>
    <source>
        <strain evidence="2">ZHUSHIDOU_FW_LH</strain>
        <tissue evidence="2">Leaf</tissue>
    </source>
</reference>
<sequence>MIVSFSAEFLQVDNLHNHVRGYGLINKIDLVIASPLLRESHNKLSKESYQWLWLQRQEKDQWRCATGVIGSGDQQAMEGEGLRIMFRRIMCRSYSPAPRRRSDYSVSPRRPAEHPRSPSPPRERDDDQKRRSYSPAYGNGADQSPGNGYAE</sequence>
<comment type="caution">
    <text evidence="2">The sequence shown here is derived from an EMBL/GenBank/DDBJ whole genome shotgun (WGS) entry which is preliminary data.</text>
</comment>
<gene>
    <name evidence="2" type="ORF">RIF29_38827</name>
</gene>